<name>N0BHX8_9HYPH</name>
<reference evidence="2 3" key="1">
    <citation type="journal article" date="2013" name="Genome Announc.">
        <title>Genome sequences for three denitrifying bacterial strains isolated from a uranium- and nitrate-contaminated subsurface environment.</title>
        <authorList>
            <person name="Venkatramanan R."/>
            <person name="Prakash O."/>
            <person name="Woyke T."/>
            <person name="Chain P."/>
            <person name="Goodwin L.A."/>
            <person name="Watson D."/>
            <person name="Brooks S."/>
            <person name="Kostka J.E."/>
            <person name="Green S.J."/>
        </authorList>
    </citation>
    <scope>NUCLEOTIDE SEQUENCE [LARGE SCALE GENOMIC DNA]</scope>
    <source>
        <strain evidence="2 3">1NES1</strain>
    </source>
</reference>
<dbReference type="STRING" id="670307.HYPDE_40483"/>
<feature type="region of interest" description="Disordered" evidence="1">
    <location>
        <begin position="128"/>
        <end position="148"/>
    </location>
</feature>
<evidence type="ECO:0000313" key="2">
    <source>
        <dbReference type="EMBL" id="AGK59765.1"/>
    </source>
</evidence>
<dbReference type="eggNOG" id="COG3905">
    <property type="taxonomic scope" value="Bacteria"/>
</dbReference>
<proteinExistence type="predicted"/>
<gene>
    <name evidence="2" type="ORF">HYPDE_40483</name>
</gene>
<keyword evidence="3" id="KW-1185">Reference proteome</keyword>
<dbReference type="KEGG" id="hdt:HYPDE_40483"/>
<dbReference type="HOGENOM" id="CLU_117977_0_0_5"/>
<dbReference type="Proteomes" id="UP000005952">
    <property type="component" value="Chromosome"/>
</dbReference>
<dbReference type="OrthoDB" id="9803941at2"/>
<evidence type="ECO:0000256" key="1">
    <source>
        <dbReference type="SAM" id="MobiDB-lite"/>
    </source>
</evidence>
<evidence type="ECO:0008006" key="4">
    <source>
        <dbReference type="Google" id="ProtNLM"/>
    </source>
</evidence>
<sequence>MTAMRTKHTFRLPPDLASQLADYAARKRVPQALVVEAALASHLSPDGADRLEAALARRLDRMTRQMEMIERHVTISNEALAVFVRFWLTSTPALPDTALAAAQTKGRERYDGFVEALGRRLARGRKLADEVSQDIAPGSEQGRADKSS</sequence>
<protein>
    <recommendedName>
        <fullName evidence="4">CopG family transcriptional regulator</fullName>
    </recommendedName>
</protein>
<organism evidence="2 3">
    <name type="scientific">Hyphomicrobium denitrificans 1NES1</name>
    <dbReference type="NCBI Taxonomy" id="670307"/>
    <lineage>
        <taxon>Bacteria</taxon>
        <taxon>Pseudomonadati</taxon>
        <taxon>Pseudomonadota</taxon>
        <taxon>Alphaproteobacteria</taxon>
        <taxon>Hyphomicrobiales</taxon>
        <taxon>Hyphomicrobiaceae</taxon>
        <taxon>Hyphomicrobium</taxon>
    </lineage>
</organism>
<accession>N0BHX8</accession>
<dbReference type="AlphaFoldDB" id="N0BHX8"/>
<dbReference type="EMBL" id="CP005587">
    <property type="protein sequence ID" value="AGK59765.1"/>
    <property type="molecule type" value="Genomic_DNA"/>
</dbReference>
<evidence type="ECO:0000313" key="3">
    <source>
        <dbReference type="Proteomes" id="UP000005952"/>
    </source>
</evidence>